<sequence>MLYLNSYEDILMYVDGKKIILMYSKLKITWTGNKVELVELIYAWEKVGCFNHGNANIKEIVAYIEIVFNIDLGDYYHTFCEMRNRVSRIAFLDKLIKALNDRMDELERSVNVSP</sequence>
<evidence type="ECO:0000313" key="1">
    <source>
        <dbReference type="EMBL" id="KAA6317483.1"/>
    </source>
</evidence>
<protein>
    <recommendedName>
        <fullName evidence="2">RteC protein</fullName>
    </recommendedName>
</protein>
<dbReference type="Pfam" id="PF09357">
    <property type="entry name" value="RteC"/>
    <property type="match status" value="1"/>
</dbReference>
<dbReference type="AlphaFoldDB" id="A0A5J4QA89"/>
<accession>A0A5J4QA89</accession>
<name>A0A5J4QA89_9ZZZZ</name>
<gene>
    <name evidence="1" type="ORF">EZS27_032368</name>
</gene>
<reference evidence="1" key="1">
    <citation type="submission" date="2019-03" db="EMBL/GenBank/DDBJ databases">
        <title>Single cell metagenomics reveals metabolic interactions within the superorganism composed of flagellate Streblomastix strix and complex community of Bacteroidetes bacteria on its surface.</title>
        <authorList>
            <person name="Treitli S.C."/>
            <person name="Kolisko M."/>
            <person name="Husnik F."/>
            <person name="Keeling P."/>
            <person name="Hampl V."/>
        </authorList>
    </citation>
    <scope>NUCLEOTIDE SEQUENCE</scope>
    <source>
        <strain evidence="1">STM</strain>
    </source>
</reference>
<dbReference type="EMBL" id="SNRY01004508">
    <property type="protein sequence ID" value="KAA6317483.1"/>
    <property type="molecule type" value="Genomic_DNA"/>
</dbReference>
<proteinExistence type="predicted"/>
<comment type="caution">
    <text evidence="1">The sequence shown here is derived from an EMBL/GenBank/DDBJ whole genome shotgun (WGS) entry which is preliminary data.</text>
</comment>
<evidence type="ECO:0008006" key="2">
    <source>
        <dbReference type="Google" id="ProtNLM"/>
    </source>
</evidence>
<organism evidence="1">
    <name type="scientific">termite gut metagenome</name>
    <dbReference type="NCBI Taxonomy" id="433724"/>
    <lineage>
        <taxon>unclassified sequences</taxon>
        <taxon>metagenomes</taxon>
        <taxon>organismal metagenomes</taxon>
    </lineage>
</organism>
<dbReference type="InterPro" id="IPR018534">
    <property type="entry name" value="Tet_reg_excision_RteC"/>
</dbReference>